<name>H1D2T5_9FIRM</name>
<feature type="transmembrane region" description="Helical" evidence="1">
    <location>
        <begin position="7"/>
        <end position="31"/>
    </location>
</feature>
<proteinExistence type="predicted"/>
<feature type="transmembrane region" description="Helical" evidence="1">
    <location>
        <begin position="110"/>
        <end position="133"/>
    </location>
</feature>
<sequence>MSDIISLFLGLLEFVYTVLYEPAGWLISVIPFGSDFVAWKDGFISGYASTYILPIIFDVVMTLVVSVVAGPELGGGFSVISNFIGIIHFFDHVWEGIACLFWGLVKLPVFLVLLAGSVVVPPLVTIGMVLAAIELVSRISKLPSGNVLDQQKKDK</sequence>
<dbReference type="PATRIC" id="fig|742743.3.peg.1936"/>
<dbReference type="HOGENOM" id="CLU_1692708_0_0_9"/>
<evidence type="ECO:0000313" key="2">
    <source>
        <dbReference type="EMBL" id="EHO62205.1"/>
    </source>
</evidence>
<dbReference type="STRING" id="742743.HMPREF9453_01923"/>
<dbReference type="RefSeq" id="WP_008860417.1">
    <property type="nucleotide sequence ID" value="NZ_JH591189.1"/>
</dbReference>
<reference evidence="2 3" key="1">
    <citation type="submission" date="2011-11" db="EMBL/GenBank/DDBJ databases">
        <title>The Genome Sequence of Dialister succinatiphilus YIT 11850.</title>
        <authorList>
            <consortium name="The Broad Institute Genome Sequencing Platform"/>
            <person name="Earl A."/>
            <person name="Ward D."/>
            <person name="Feldgarden M."/>
            <person name="Gevers D."/>
            <person name="Morotomi M."/>
            <person name="Young S.K."/>
            <person name="Zeng Q."/>
            <person name="Gargeya S."/>
            <person name="Fitzgerald M."/>
            <person name="Haas B."/>
            <person name="Abouelleil A."/>
            <person name="Alvarado L."/>
            <person name="Arachchi H.M."/>
            <person name="Berlin A."/>
            <person name="Brown A."/>
            <person name="Chapman S.B."/>
            <person name="Dunbar C."/>
            <person name="Gearin G."/>
            <person name="Goldberg J."/>
            <person name="Griggs A."/>
            <person name="Gujja S."/>
            <person name="Heiman D."/>
            <person name="Howarth C."/>
            <person name="Lui A."/>
            <person name="MacDonald P.J.P."/>
            <person name="Montmayeur A."/>
            <person name="Murphy C."/>
            <person name="Neiman D."/>
            <person name="Pearson M."/>
            <person name="Priest M."/>
            <person name="Roberts A."/>
            <person name="Saif S."/>
            <person name="Shea T."/>
            <person name="Sisk P."/>
            <person name="Stolte C."/>
            <person name="Sykes S."/>
            <person name="Wortman J."/>
            <person name="Nusbaum C."/>
            <person name="Birren B."/>
        </authorList>
    </citation>
    <scope>NUCLEOTIDE SEQUENCE [LARGE SCALE GENOMIC DNA]</scope>
    <source>
        <strain evidence="2 3">YIT 11850</strain>
    </source>
</reference>
<keyword evidence="1" id="KW-1133">Transmembrane helix</keyword>
<organism evidence="2 3">
    <name type="scientific">Dialister succinatiphilus YIT 11850</name>
    <dbReference type="NCBI Taxonomy" id="742743"/>
    <lineage>
        <taxon>Bacteria</taxon>
        <taxon>Bacillati</taxon>
        <taxon>Bacillota</taxon>
        <taxon>Negativicutes</taxon>
        <taxon>Veillonellales</taxon>
        <taxon>Veillonellaceae</taxon>
        <taxon>Dialister</taxon>
    </lineage>
</organism>
<dbReference type="EMBL" id="ADLT01000065">
    <property type="protein sequence ID" value="EHO62205.1"/>
    <property type="molecule type" value="Genomic_DNA"/>
</dbReference>
<evidence type="ECO:0000313" key="3">
    <source>
        <dbReference type="Proteomes" id="UP000003277"/>
    </source>
</evidence>
<comment type="caution">
    <text evidence="2">The sequence shown here is derived from an EMBL/GenBank/DDBJ whole genome shotgun (WGS) entry which is preliminary data.</text>
</comment>
<dbReference type="AlphaFoldDB" id="H1D2T5"/>
<gene>
    <name evidence="2" type="ORF">HMPREF9453_01923</name>
</gene>
<accession>H1D2T5</accession>
<keyword evidence="3" id="KW-1185">Reference proteome</keyword>
<keyword evidence="1" id="KW-0472">Membrane</keyword>
<keyword evidence="1" id="KW-0812">Transmembrane</keyword>
<dbReference type="Proteomes" id="UP000003277">
    <property type="component" value="Unassembled WGS sequence"/>
</dbReference>
<protein>
    <submittedName>
        <fullName evidence="2">Uncharacterized protein</fullName>
    </submittedName>
</protein>
<feature type="transmembrane region" description="Helical" evidence="1">
    <location>
        <begin position="51"/>
        <end position="71"/>
    </location>
</feature>
<evidence type="ECO:0000256" key="1">
    <source>
        <dbReference type="SAM" id="Phobius"/>
    </source>
</evidence>